<dbReference type="AlphaFoldDB" id="A0A3R9P0G1"/>
<evidence type="ECO:0000313" key="3">
    <source>
        <dbReference type="Proteomes" id="UP000269669"/>
    </source>
</evidence>
<feature type="signal peptide" evidence="1">
    <location>
        <begin position="1"/>
        <end position="25"/>
    </location>
</feature>
<organism evidence="2 3">
    <name type="scientific">Edaphobacter aggregans</name>
    <dbReference type="NCBI Taxonomy" id="570835"/>
    <lineage>
        <taxon>Bacteria</taxon>
        <taxon>Pseudomonadati</taxon>
        <taxon>Acidobacteriota</taxon>
        <taxon>Terriglobia</taxon>
        <taxon>Terriglobales</taxon>
        <taxon>Acidobacteriaceae</taxon>
        <taxon>Edaphobacter</taxon>
    </lineage>
</organism>
<keyword evidence="3" id="KW-1185">Reference proteome</keyword>
<dbReference type="RefSeq" id="WP_125487374.1">
    <property type="nucleotide sequence ID" value="NZ_RSDW01000001.1"/>
</dbReference>
<sequence length="199" mass="22780">MKSIRRGFILSAVMSAALVAGEVYALPRIQNSQNTANAPVATQLDGSHDFDFLIGDWKAHVRRLPERLKGSNRWVEYDGISNHKKLLDSNANLEEFDVSTPDRKLRIKAQTLRLYNTESHQWSIYLVDLDKGTLELPPVVGQFYGKRGEFYNQQTWEGRAVLVRYVWLDISPTSSRMEQSFSGDGGKTWEVNWICELSR</sequence>
<dbReference type="Proteomes" id="UP000269669">
    <property type="component" value="Unassembled WGS sequence"/>
</dbReference>
<evidence type="ECO:0000313" key="2">
    <source>
        <dbReference type="EMBL" id="RSL19104.1"/>
    </source>
</evidence>
<comment type="caution">
    <text evidence="2">The sequence shown here is derived from an EMBL/GenBank/DDBJ whole genome shotgun (WGS) entry which is preliminary data.</text>
</comment>
<evidence type="ECO:0008006" key="4">
    <source>
        <dbReference type="Google" id="ProtNLM"/>
    </source>
</evidence>
<name>A0A3R9P0G1_9BACT</name>
<protein>
    <recommendedName>
        <fullName evidence="4">DUF1579 domain-containing protein</fullName>
    </recommendedName>
</protein>
<accession>A0A3R9P0G1</accession>
<keyword evidence="1" id="KW-0732">Signal</keyword>
<proteinExistence type="predicted"/>
<gene>
    <name evidence="2" type="ORF">EDE15_4733</name>
</gene>
<dbReference type="OrthoDB" id="9814791at2"/>
<evidence type="ECO:0000256" key="1">
    <source>
        <dbReference type="SAM" id="SignalP"/>
    </source>
</evidence>
<reference evidence="2 3" key="1">
    <citation type="submission" date="2018-12" db="EMBL/GenBank/DDBJ databases">
        <title>Sequencing of bacterial isolates from soil warming experiment in Harvard Forest, Massachusetts, USA.</title>
        <authorList>
            <person name="Deangelis K."/>
        </authorList>
    </citation>
    <scope>NUCLEOTIDE SEQUENCE [LARGE SCALE GENOMIC DNA]</scope>
    <source>
        <strain evidence="2 3">EB153</strain>
    </source>
</reference>
<dbReference type="EMBL" id="RSDW01000001">
    <property type="protein sequence ID" value="RSL19104.1"/>
    <property type="molecule type" value="Genomic_DNA"/>
</dbReference>
<feature type="chain" id="PRO_5018547717" description="DUF1579 domain-containing protein" evidence="1">
    <location>
        <begin position="26"/>
        <end position="199"/>
    </location>
</feature>